<organism evidence="3">
    <name type="scientific">Haemonchus placei</name>
    <name type="common">Barber's pole worm</name>
    <dbReference type="NCBI Taxonomy" id="6290"/>
    <lineage>
        <taxon>Eukaryota</taxon>
        <taxon>Metazoa</taxon>
        <taxon>Ecdysozoa</taxon>
        <taxon>Nematoda</taxon>
        <taxon>Chromadorea</taxon>
        <taxon>Rhabditida</taxon>
        <taxon>Rhabditina</taxon>
        <taxon>Rhabditomorpha</taxon>
        <taxon>Strongyloidea</taxon>
        <taxon>Trichostrongylidae</taxon>
        <taxon>Haemonchus</taxon>
    </lineage>
</organism>
<dbReference type="Proteomes" id="UP000268014">
    <property type="component" value="Unassembled WGS sequence"/>
</dbReference>
<proteinExistence type="predicted"/>
<dbReference type="EMBL" id="UZAF01016103">
    <property type="protein sequence ID" value="VDO20340.1"/>
    <property type="molecule type" value="Genomic_DNA"/>
</dbReference>
<evidence type="ECO:0000313" key="2">
    <source>
        <dbReference type="Proteomes" id="UP000268014"/>
    </source>
</evidence>
<evidence type="ECO:0000313" key="1">
    <source>
        <dbReference type="EMBL" id="VDO20340.1"/>
    </source>
</evidence>
<sequence>MNDVYDGVGATSRRKAAVLVKWWRTIRCIKEIGRIFVDVGGGGTDGKATCKSLFCSFLFCVERKFRLSFKRRTRSTRYEAQSGNVALRRSTVRWSSSLFGAISVQNKDTLFRTSAGKSKISSVDTELVVKWLL</sequence>
<dbReference type="WBParaSite" id="HPLM_0000319201-mRNA-1">
    <property type="protein sequence ID" value="HPLM_0000319201-mRNA-1"/>
    <property type="gene ID" value="HPLM_0000319201"/>
</dbReference>
<accession>A0A0N4W0T2</accession>
<evidence type="ECO:0000313" key="3">
    <source>
        <dbReference type="WBParaSite" id="HPLM_0000319201-mRNA-1"/>
    </source>
</evidence>
<reference evidence="3" key="1">
    <citation type="submission" date="2017-02" db="UniProtKB">
        <authorList>
            <consortium name="WormBaseParasite"/>
        </authorList>
    </citation>
    <scope>IDENTIFICATION</scope>
</reference>
<dbReference type="AlphaFoldDB" id="A0A0N4W0T2"/>
<keyword evidence="2" id="KW-1185">Reference proteome</keyword>
<gene>
    <name evidence="1" type="ORF">HPLM_LOCUS3184</name>
</gene>
<name>A0A0N4W0T2_HAEPC</name>
<reference evidence="1 2" key="2">
    <citation type="submission" date="2018-11" db="EMBL/GenBank/DDBJ databases">
        <authorList>
            <consortium name="Pathogen Informatics"/>
        </authorList>
    </citation>
    <scope>NUCLEOTIDE SEQUENCE [LARGE SCALE GENOMIC DNA]</scope>
    <source>
        <strain evidence="1 2">MHpl1</strain>
    </source>
</reference>
<protein>
    <submittedName>
        <fullName evidence="1 3">Uncharacterized protein</fullName>
    </submittedName>
</protein>